<dbReference type="InterPro" id="IPR036322">
    <property type="entry name" value="WD40_repeat_dom_sf"/>
</dbReference>
<dbReference type="PRINTS" id="PR00320">
    <property type="entry name" value="GPROTEINBRPT"/>
</dbReference>
<dbReference type="PANTHER" id="PTHR10971">
    <property type="entry name" value="MRNA EXPORT FACTOR AND BUB3"/>
    <property type="match status" value="1"/>
</dbReference>
<dbReference type="AlphaFoldDB" id="A0A3S4C6R4"/>
<dbReference type="Gene3D" id="2.130.10.10">
    <property type="entry name" value="YVTN repeat-like/Quinoprotein amine dehydrogenase"/>
    <property type="match status" value="1"/>
</dbReference>
<dbReference type="SUPFAM" id="SSF50978">
    <property type="entry name" value="WD40 repeat-like"/>
    <property type="match status" value="1"/>
</dbReference>
<evidence type="ECO:0000256" key="1">
    <source>
        <dbReference type="ARBA" id="ARBA00022574"/>
    </source>
</evidence>
<gene>
    <name evidence="4" type="ORF">TT172_LOCUS5221</name>
</gene>
<protein>
    <submittedName>
        <fullName evidence="4">D4b866c8-a3a9-411b-aa78-2e2b1a23b9fe</fullName>
    </submittedName>
</protein>
<dbReference type="InterPro" id="IPR019775">
    <property type="entry name" value="WD40_repeat_CS"/>
</dbReference>
<dbReference type="EMBL" id="OUUZ01000009">
    <property type="protein sequence ID" value="SPQ22802.1"/>
    <property type="molecule type" value="Genomic_DNA"/>
</dbReference>
<dbReference type="Proteomes" id="UP000289323">
    <property type="component" value="Unassembled WGS sequence"/>
</dbReference>
<dbReference type="PROSITE" id="PS00678">
    <property type="entry name" value="WD_REPEATS_1"/>
    <property type="match status" value="1"/>
</dbReference>
<organism evidence="4 5">
    <name type="scientific">Thermothielavioides terrestris</name>
    <dbReference type="NCBI Taxonomy" id="2587410"/>
    <lineage>
        <taxon>Eukaryota</taxon>
        <taxon>Fungi</taxon>
        <taxon>Dikarya</taxon>
        <taxon>Ascomycota</taxon>
        <taxon>Pezizomycotina</taxon>
        <taxon>Sordariomycetes</taxon>
        <taxon>Sordariomycetidae</taxon>
        <taxon>Sordariales</taxon>
        <taxon>Chaetomiaceae</taxon>
        <taxon>Thermothielavioides</taxon>
    </lineage>
</organism>
<feature type="repeat" description="WD" evidence="3">
    <location>
        <begin position="112"/>
        <end position="157"/>
    </location>
</feature>
<dbReference type="InterPro" id="IPR020472">
    <property type="entry name" value="WD40_PAC1"/>
</dbReference>
<dbReference type="PROSITE" id="PS50082">
    <property type="entry name" value="WD_REPEATS_2"/>
    <property type="match status" value="3"/>
</dbReference>
<name>A0A3S4C6R4_9PEZI</name>
<feature type="repeat" description="WD" evidence="3">
    <location>
        <begin position="264"/>
        <end position="299"/>
    </location>
</feature>
<keyword evidence="2" id="KW-0677">Repeat</keyword>
<sequence length="351" mass="37794">MSLARGKTATSATKGLLDKDVELPKGPQDSVSALRWSPVADHLAVASWDGRVYIYDATNSTSTDTIKGVAAFTAGAPCLDCDFSKDGTMAAGAAADKKIHVMHLQSGQTLTLEGHTAPVRAVRFVDVPSANAPIIASGSWDKTVRYWDLRQPQPVATLQLPERVYAMDAAGPHLVAVAADHHLHFANLHTNPVQVWKSLKSPLSAQTRCVSLCAGGTRWAVGSIEGRVAAQVVEEKDKSLASLTFKCHREPSPTTKNQTDVYAVNAICYSPSHKDVVATAGSDSNCVIWDVHTRTRLRTLPKASGPITALSFNRDGFTLAFAAGYDWSKGYMHHKPGTEKIVLHRFAEALK</sequence>
<dbReference type="InterPro" id="IPR015943">
    <property type="entry name" value="WD40/YVTN_repeat-like_dom_sf"/>
</dbReference>
<dbReference type="InterPro" id="IPR001680">
    <property type="entry name" value="WD40_rpt"/>
</dbReference>
<reference evidence="4 5" key="1">
    <citation type="submission" date="2018-04" db="EMBL/GenBank/DDBJ databases">
        <authorList>
            <person name="Huttner S."/>
            <person name="Dainat J."/>
        </authorList>
    </citation>
    <scope>NUCLEOTIDE SEQUENCE [LARGE SCALE GENOMIC DNA]</scope>
</reference>
<evidence type="ECO:0000256" key="2">
    <source>
        <dbReference type="ARBA" id="ARBA00022737"/>
    </source>
</evidence>
<dbReference type="SMART" id="SM00320">
    <property type="entry name" value="WD40"/>
    <property type="match status" value="5"/>
</dbReference>
<evidence type="ECO:0000313" key="5">
    <source>
        <dbReference type="Proteomes" id="UP000289323"/>
    </source>
</evidence>
<evidence type="ECO:0000256" key="3">
    <source>
        <dbReference type="PROSITE-ProRule" id="PRU00221"/>
    </source>
</evidence>
<evidence type="ECO:0000313" key="4">
    <source>
        <dbReference type="EMBL" id="SPQ22802.1"/>
    </source>
</evidence>
<proteinExistence type="predicted"/>
<accession>A0A3S4C6R4</accession>
<dbReference type="PROSITE" id="PS50294">
    <property type="entry name" value="WD_REPEATS_REGION"/>
    <property type="match status" value="1"/>
</dbReference>
<keyword evidence="1 3" id="KW-0853">WD repeat</keyword>
<dbReference type="Pfam" id="PF00400">
    <property type="entry name" value="WD40"/>
    <property type="match status" value="3"/>
</dbReference>
<feature type="repeat" description="WD" evidence="3">
    <location>
        <begin position="24"/>
        <end position="65"/>
    </location>
</feature>